<dbReference type="Gene3D" id="3.40.50.720">
    <property type="entry name" value="NAD(P)-binding Rossmann-like Domain"/>
    <property type="match status" value="1"/>
</dbReference>
<evidence type="ECO:0000256" key="2">
    <source>
        <dbReference type="ARBA" id="ARBA00007637"/>
    </source>
</evidence>
<sequence length="353" mass="37753">MRILVTGGAGFVGSNLATFFKRDMPDADVVALDNLRRRGSELALPRLKAAGVEFRHGDVRNPEDLAEIGDFDLMLECSAEPSVHAGYGASPAYVVNTNLVGTVNCLEAVRRCGAALVFLSTSRVYPIAGLRGLPLRMVDKRLEPVEGAAGPGWSAAGITTAFPMAGSRSIYGATKLASELLIEEYGAMYGTRAVVNRCGVLTGPWQMGKVDQGFVVLWAARHLFGGSLAYMGFGGTGVQVRDILHVADLYDLVRLQVDRIGEHAGRTYNVGGGAGVSVSLAELTDLCVRRCQRVVEIGRDPETRAADIPYYVTDNAEVTAASGWKPTRGVETIVGDIFAWLEAHGAEVQPILR</sequence>
<evidence type="ECO:0000259" key="3">
    <source>
        <dbReference type="Pfam" id="PF01370"/>
    </source>
</evidence>
<protein>
    <submittedName>
        <fullName evidence="4">NAD-dependent epimerase/dehydratase family protein</fullName>
    </submittedName>
</protein>
<dbReference type="SUPFAM" id="SSF51735">
    <property type="entry name" value="NAD(P)-binding Rossmann-fold domains"/>
    <property type="match status" value="1"/>
</dbReference>
<proteinExistence type="inferred from homology"/>
<evidence type="ECO:0000313" key="5">
    <source>
        <dbReference type="Proteomes" id="UP000595197"/>
    </source>
</evidence>
<organism evidence="4 5">
    <name type="scientific">Skermanella cutis</name>
    <dbReference type="NCBI Taxonomy" id="2775420"/>
    <lineage>
        <taxon>Bacteria</taxon>
        <taxon>Pseudomonadati</taxon>
        <taxon>Pseudomonadota</taxon>
        <taxon>Alphaproteobacteria</taxon>
        <taxon>Rhodospirillales</taxon>
        <taxon>Azospirillaceae</taxon>
        <taxon>Skermanella</taxon>
    </lineage>
</organism>
<gene>
    <name evidence="4" type="ORF">IGS68_17820</name>
</gene>
<dbReference type="EMBL" id="CP067420">
    <property type="protein sequence ID" value="QQP87923.1"/>
    <property type="molecule type" value="Genomic_DNA"/>
</dbReference>
<comment type="similarity">
    <text evidence="2">Belongs to the NAD(P)-dependent epimerase/dehydratase family.</text>
</comment>
<keyword evidence="5" id="KW-1185">Reference proteome</keyword>
<dbReference type="PANTHER" id="PTHR43000">
    <property type="entry name" value="DTDP-D-GLUCOSE 4,6-DEHYDRATASE-RELATED"/>
    <property type="match status" value="1"/>
</dbReference>
<dbReference type="InterPro" id="IPR001509">
    <property type="entry name" value="Epimerase_deHydtase"/>
</dbReference>
<dbReference type="Proteomes" id="UP000595197">
    <property type="component" value="Chromosome"/>
</dbReference>
<dbReference type="InterPro" id="IPR036291">
    <property type="entry name" value="NAD(P)-bd_dom_sf"/>
</dbReference>
<accession>A0ABX7B0X5</accession>
<name>A0ABX7B0X5_9PROT</name>
<evidence type="ECO:0000313" key="4">
    <source>
        <dbReference type="EMBL" id="QQP87923.1"/>
    </source>
</evidence>
<comment type="pathway">
    <text evidence="1">Bacterial outer membrane biogenesis; LPS O-antigen biosynthesis.</text>
</comment>
<feature type="domain" description="NAD-dependent epimerase/dehydratase" evidence="3">
    <location>
        <begin position="3"/>
        <end position="271"/>
    </location>
</feature>
<dbReference type="Pfam" id="PF01370">
    <property type="entry name" value="Epimerase"/>
    <property type="match status" value="1"/>
</dbReference>
<evidence type="ECO:0000256" key="1">
    <source>
        <dbReference type="ARBA" id="ARBA00005125"/>
    </source>
</evidence>
<reference evidence="4" key="1">
    <citation type="submission" date="2021-02" db="EMBL/GenBank/DDBJ databases">
        <title>Skermanella TT6 skin isolate.</title>
        <authorList>
            <person name="Lee K."/>
            <person name="Ganzorig M."/>
        </authorList>
    </citation>
    <scope>NUCLEOTIDE SEQUENCE</scope>
    <source>
        <strain evidence="4">TT6</strain>
    </source>
</reference>
<dbReference type="RefSeq" id="WP_201072151.1">
    <property type="nucleotide sequence ID" value="NZ_CP067420.1"/>
</dbReference>